<dbReference type="EMBL" id="OU466857">
    <property type="protein sequence ID" value="CAH2038963.1"/>
    <property type="molecule type" value="Genomic_DNA"/>
</dbReference>
<dbReference type="SMART" id="SM00364">
    <property type="entry name" value="LRR_BAC"/>
    <property type="match status" value="3"/>
</dbReference>
<feature type="domain" description="Protein kinase" evidence="8">
    <location>
        <begin position="799"/>
        <end position="1130"/>
    </location>
</feature>
<keyword evidence="6" id="KW-0472">Membrane</keyword>
<reference evidence="9 10" key="1">
    <citation type="submission" date="2022-03" db="EMBL/GenBank/DDBJ databases">
        <authorList>
            <person name="Nunn A."/>
            <person name="Chopra R."/>
            <person name="Nunn A."/>
            <person name="Contreras Garrido A."/>
        </authorList>
    </citation>
    <scope>NUCLEOTIDE SEQUENCE [LARGE SCALE GENOMIC DNA]</scope>
</reference>
<feature type="region of interest" description="Disordered" evidence="7">
    <location>
        <begin position="1"/>
        <end position="28"/>
    </location>
</feature>
<dbReference type="Gene3D" id="1.10.510.10">
    <property type="entry name" value="Transferase(Phosphotransferase) domain 1"/>
    <property type="match status" value="1"/>
</dbReference>
<dbReference type="Proteomes" id="UP000836841">
    <property type="component" value="Chromosome 1"/>
</dbReference>
<dbReference type="InterPro" id="IPR055164">
    <property type="entry name" value="EDR1/CTR1/ARMC3-like_pept-like"/>
</dbReference>
<dbReference type="SMART" id="SM00365">
    <property type="entry name" value="LRR_SD22"/>
    <property type="match status" value="2"/>
</dbReference>
<dbReference type="PRINTS" id="PR00019">
    <property type="entry name" value="LEURICHRPT"/>
</dbReference>
<dbReference type="Pfam" id="PF14381">
    <property type="entry name" value="EDR1_CTR1_ARMC3_pept"/>
    <property type="match status" value="1"/>
</dbReference>
<dbReference type="SMART" id="SM00369">
    <property type="entry name" value="LRR_TYP"/>
    <property type="match status" value="5"/>
</dbReference>
<dbReference type="PANTHER" id="PTHR24359">
    <property type="entry name" value="SERINE/THREONINE-PROTEIN KINASE SBK1"/>
    <property type="match status" value="1"/>
</dbReference>
<dbReference type="FunFam" id="1.10.510.10:FF:000988">
    <property type="entry name" value="Leucine-rich repeat protein kinase family protein"/>
    <property type="match status" value="1"/>
</dbReference>
<name>A0AAU9RHW7_THLAR</name>
<dbReference type="PROSITE" id="PS00108">
    <property type="entry name" value="PROTEIN_KINASE_ST"/>
    <property type="match status" value="1"/>
</dbReference>
<dbReference type="InterPro" id="IPR008271">
    <property type="entry name" value="Ser/Thr_kinase_AS"/>
</dbReference>
<comment type="subcellular location">
    <subcellularLocation>
        <location evidence="1">Membrane</location>
    </subcellularLocation>
</comment>
<keyword evidence="2" id="KW-0433">Leucine-rich repeat</keyword>
<evidence type="ECO:0000256" key="2">
    <source>
        <dbReference type="ARBA" id="ARBA00022614"/>
    </source>
</evidence>
<proteinExistence type="predicted"/>
<keyword evidence="3" id="KW-0812">Transmembrane</keyword>
<feature type="compositionally biased region" description="Polar residues" evidence="7">
    <location>
        <begin position="473"/>
        <end position="491"/>
    </location>
</feature>
<gene>
    <name evidence="9" type="ORF">TAV2_LOCUS3832</name>
</gene>
<dbReference type="InterPro" id="IPR000719">
    <property type="entry name" value="Prot_kinase_dom"/>
</dbReference>
<dbReference type="AlphaFoldDB" id="A0AAU9RHW7"/>
<evidence type="ECO:0000256" key="7">
    <source>
        <dbReference type="SAM" id="MobiDB-lite"/>
    </source>
</evidence>
<dbReference type="InterPro" id="IPR001611">
    <property type="entry name" value="Leu-rich_rpt"/>
</dbReference>
<evidence type="ECO:0000256" key="4">
    <source>
        <dbReference type="ARBA" id="ARBA00022737"/>
    </source>
</evidence>
<protein>
    <recommendedName>
        <fullName evidence="8">Protein kinase domain-containing protein</fullName>
    </recommendedName>
</protein>
<accession>A0AAU9RHW7</accession>
<dbReference type="SUPFAM" id="SSF52058">
    <property type="entry name" value="L domain-like"/>
    <property type="match status" value="1"/>
</dbReference>
<dbReference type="FunFam" id="3.80.10.10:FF:001868">
    <property type="entry name" value="At1g04210"/>
    <property type="match status" value="1"/>
</dbReference>
<dbReference type="PROSITE" id="PS51450">
    <property type="entry name" value="LRR"/>
    <property type="match status" value="2"/>
</dbReference>
<dbReference type="Pfam" id="PF13855">
    <property type="entry name" value="LRR_8"/>
    <property type="match status" value="1"/>
</dbReference>
<evidence type="ECO:0000259" key="8">
    <source>
        <dbReference type="PROSITE" id="PS50011"/>
    </source>
</evidence>
<dbReference type="GO" id="GO:0005524">
    <property type="term" value="F:ATP binding"/>
    <property type="evidence" value="ECO:0007669"/>
    <property type="project" value="InterPro"/>
</dbReference>
<evidence type="ECO:0000256" key="5">
    <source>
        <dbReference type="ARBA" id="ARBA00022989"/>
    </source>
</evidence>
<evidence type="ECO:0000256" key="6">
    <source>
        <dbReference type="ARBA" id="ARBA00023136"/>
    </source>
</evidence>
<keyword evidence="4" id="KW-0677">Repeat</keyword>
<keyword evidence="10" id="KW-1185">Reference proteome</keyword>
<dbReference type="Gene3D" id="3.80.10.10">
    <property type="entry name" value="Ribonuclease Inhibitor"/>
    <property type="match status" value="1"/>
</dbReference>
<evidence type="ECO:0000256" key="3">
    <source>
        <dbReference type="ARBA" id="ARBA00022692"/>
    </source>
</evidence>
<feature type="region of interest" description="Disordered" evidence="7">
    <location>
        <begin position="399"/>
        <end position="448"/>
    </location>
</feature>
<feature type="compositionally biased region" description="Basic and acidic residues" evidence="7">
    <location>
        <begin position="13"/>
        <end position="28"/>
    </location>
</feature>
<keyword evidence="5" id="KW-1133">Transmembrane helix</keyword>
<feature type="compositionally biased region" description="Basic and acidic residues" evidence="7">
    <location>
        <begin position="420"/>
        <end position="429"/>
    </location>
</feature>
<sequence>MEVSGLRGTSSEAIRRGETEAKNKEPDNLIEDAQIHGGRESDSTISSVISLEDESVVDVSGQHLELSLLDNADDSVKGLYLFRNVFNLIPKSIGGLGRLKKLKFFSNEIDLFPPEFGNLVDLEYLQVKISSPGFGDGLSWDKLKGLKELELTKVPKRSSALTLLSEISALKSLTKLSVCHFSIRYLPAEIGCLKSLEYLDLSFNKIKSLPNEISYLSSLTFLKVAHNRLMELSPVIALLQNLESLDVSNNRLKTMDPLDLSLMPRLQILNLQYNKLPSYCCIPAWIQCNMEGNYEEMGVDTCSSMVEMDVYETPYENNAISVPHKGAGSHRNPLNMSTGVSSISRCFSARKSSKRWKRRQHYFQQRARQERLNNSRKWKGEIPQEGLNLKMDIVEESGEQGMDVPQKNDKGSVDSICLDDNDKLSKESEIGDSAITSEEEESSLKADLVSDSSRCVETRLTSERVNKECSEIKVSSPSSGDTEGTADYNSSSERKKPNHKSKRCREKYLDNPKSSKCHRPSTDIADLSLKYSNNSFCGTEDSLPDGFFDAGRDRPFMPLSRYEEILPLDSREVILLDRAKDEVLDAITLSARAMVARLKKLNCLTADVDQVSMDNLQVASYLALFVSDHFGGSDRTAVVERTRKAVSGTNYQKPFICTCLTGNQDDMADLNKQVSATAQDVIFSDVCEKSLRSIKSKRNSIVVPLGKLQFGICRHRALLMKFLCDRMEPPVPCELVRGYLDFMPHAWNIVPVKQGSSWVRMVVDACRPHDIREDTDQEYFCRYIPLNRLNESIRTRAELEPGCSISSLSAGKGVERANSSLIRCKLGSTEAAVKMRTLEVSGASVDDIRTFEYTCLGEVRILGALKHDCIVELYGHEISSKWITTENGKEHRRILQSSILMEHIEGGSLKGHIEKLTEAGKHHVPMDLALSIARDVSGALVELHSKDIIHRDVKSENVLIDLDNQRANGEPVVKLCDFDRAVPLRSHLHGCCIAHVGIPPPNICVGTPRWMSPEVFRAMQEPNFYGLEVDIWSFGCLIFELLTLQIPYFDLSELQIHESLQKGKRPKLPEELETLVSETEEGESANKLREEYDLTETDLDTMKFLIDLFRHCTEESPVDRLSAGDLHEMILSRTTSTSPSS</sequence>
<evidence type="ECO:0000313" key="10">
    <source>
        <dbReference type="Proteomes" id="UP000836841"/>
    </source>
</evidence>
<dbReference type="PANTHER" id="PTHR24359:SF1">
    <property type="entry name" value="INHIBITOR OF NUCLEAR FACTOR KAPPA-B KINASE EPSILON SUBUNIT HOMOLOG 1-RELATED"/>
    <property type="match status" value="1"/>
</dbReference>
<evidence type="ECO:0000313" key="9">
    <source>
        <dbReference type="EMBL" id="CAH2038963.1"/>
    </source>
</evidence>
<dbReference type="SUPFAM" id="SSF56112">
    <property type="entry name" value="Protein kinase-like (PK-like)"/>
    <property type="match status" value="1"/>
</dbReference>
<dbReference type="Pfam" id="PF00069">
    <property type="entry name" value="Pkinase"/>
    <property type="match status" value="1"/>
</dbReference>
<dbReference type="InterPro" id="IPR011009">
    <property type="entry name" value="Kinase-like_dom_sf"/>
</dbReference>
<dbReference type="InterPro" id="IPR003591">
    <property type="entry name" value="Leu-rich_rpt_typical-subtyp"/>
</dbReference>
<dbReference type="InterPro" id="IPR032675">
    <property type="entry name" value="LRR_dom_sf"/>
</dbReference>
<dbReference type="GO" id="GO:0004674">
    <property type="term" value="F:protein serine/threonine kinase activity"/>
    <property type="evidence" value="ECO:0007669"/>
    <property type="project" value="TreeGrafter"/>
</dbReference>
<dbReference type="SMART" id="SM00220">
    <property type="entry name" value="S_TKc"/>
    <property type="match status" value="1"/>
</dbReference>
<feature type="region of interest" description="Disordered" evidence="7">
    <location>
        <begin position="468"/>
        <end position="504"/>
    </location>
</feature>
<evidence type="ECO:0000256" key="1">
    <source>
        <dbReference type="ARBA" id="ARBA00004370"/>
    </source>
</evidence>
<dbReference type="PROSITE" id="PS50011">
    <property type="entry name" value="PROTEIN_KINASE_DOM"/>
    <property type="match status" value="1"/>
</dbReference>
<organism evidence="9 10">
    <name type="scientific">Thlaspi arvense</name>
    <name type="common">Field penny-cress</name>
    <dbReference type="NCBI Taxonomy" id="13288"/>
    <lineage>
        <taxon>Eukaryota</taxon>
        <taxon>Viridiplantae</taxon>
        <taxon>Streptophyta</taxon>
        <taxon>Embryophyta</taxon>
        <taxon>Tracheophyta</taxon>
        <taxon>Spermatophyta</taxon>
        <taxon>Magnoliopsida</taxon>
        <taxon>eudicotyledons</taxon>
        <taxon>Gunneridae</taxon>
        <taxon>Pentapetalae</taxon>
        <taxon>rosids</taxon>
        <taxon>malvids</taxon>
        <taxon>Brassicales</taxon>
        <taxon>Brassicaceae</taxon>
        <taxon>Thlaspideae</taxon>
        <taxon>Thlaspi</taxon>
    </lineage>
</organism>
<dbReference type="Pfam" id="PF00560">
    <property type="entry name" value="LRR_1"/>
    <property type="match status" value="1"/>
</dbReference>
<dbReference type="GO" id="GO:0016020">
    <property type="term" value="C:membrane"/>
    <property type="evidence" value="ECO:0007669"/>
    <property type="project" value="UniProtKB-SubCell"/>
</dbReference>